<dbReference type="Proteomes" id="UP001058461">
    <property type="component" value="Chromosome"/>
</dbReference>
<reference evidence="1" key="1">
    <citation type="submission" date="2021-04" db="EMBL/GenBank/DDBJ databases">
        <title>Oceanospirillales bacteria with DddD are important DMSP degraders in coastal seawater.</title>
        <authorList>
            <person name="Liu J."/>
        </authorList>
    </citation>
    <scope>NUCLEOTIDE SEQUENCE</scope>
    <source>
        <strain evidence="1">D13-1</strain>
    </source>
</reference>
<sequence length="179" mass="19539">MPNLYACCIAIGLCVSGLLYFNLPEGLVGIYQPFNEADSVERAYAQQRADVEAMQQGLLEDASQDPTEVLEATAAGAPSYECDNYHIVVINNRRFAKQLTDTGIIYTIFPGSTPTFGKVDVESGLIRHVARETLPQAVSGKLESFLPTLEGCRNASMAGMTQSPYLLSDDLLELLERGR</sequence>
<accession>A0ABY5HJZ9</accession>
<gene>
    <name evidence="1" type="ORF">KDW95_22170</name>
</gene>
<dbReference type="EMBL" id="CP073347">
    <property type="protein sequence ID" value="UTW11913.1"/>
    <property type="molecule type" value="Genomic_DNA"/>
</dbReference>
<dbReference type="RefSeq" id="WP_255853964.1">
    <property type="nucleotide sequence ID" value="NZ_CP073347.1"/>
</dbReference>
<proteinExistence type="predicted"/>
<organism evidence="1 2">
    <name type="scientific">Marinobacterium rhizophilum</name>
    <dbReference type="NCBI Taxonomy" id="420402"/>
    <lineage>
        <taxon>Bacteria</taxon>
        <taxon>Pseudomonadati</taxon>
        <taxon>Pseudomonadota</taxon>
        <taxon>Gammaproteobacteria</taxon>
        <taxon>Oceanospirillales</taxon>
        <taxon>Oceanospirillaceae</taxon>
        <taxon>Marinobacterium</taxon>
    </lineage>
</organism>
<name>A0ABY5HJZ9_9GAMM</name>
<keyword evidence="2" id="KW-1185">Reference proteome</keyword>
<evidence type="ECO:0000313" key="2">
    <source>
        <dbReference type="Proteomes" id="UP001058461"/>
    </source>
</evidence>
<evidence type="ECO:0000313" key="1">
    <source>
        <dbReference type="EMBL" id="UTW11913.1"/>
    </source>
</evidence>
<protein>
    <submittedName>
        <fullName evidence="1">Uncharacterized protein</fullName>
    </submittedName>
</protein>